<organism evidence="2 3">
    <name type="scientific">Xenoophorus captivus</name>
    <dbReference type="NCBI Taxonomy" id="1517983"/>
    <lineage>
        <taxon>Eukaryota</taxon>
        <taxon>Metazoa</taxon>
        <taxon>Chordata</taxon>
        <taxon>Craniata</taxon>
        <taxon>Vertebrata</taxon>
        <taxon>Euteleostomi</taxon>
        <taxon>Actinopterygii</taxon>
        <taxon>Neopterygii</taxon>
        <taxon>Teleostei</taxon>
        <taxon>Neoteleostei</taxon>
        <taxon>Acanthomorphata</taxon>
        <taxon>Ovalentaria</taxon>
        <taxon>Atherinomorphae</taxon>
        <taxon>Cyprinodontiformes</taxon>
        <taxon>Goodeidae</taxon>
        <taxon>Xenoophorus</taxon>
    </lineage>
</organism>
<comment type="caution">
    <text evidence="2">The sequence shown here is derived from an EMBL/GenBank/DDBJ whole genome shotgun (WGS) entry which is preliminary data.</text>
</comment>
<dbReference type="InterPro" id="IPR013783">
    <property type="entry name" value="Ig-like_fold"/>
</dbReference>
<evidence type="ECO:0000259" key="1">
    <source>
        <dbReference type="PROSITE" id="PS50853"/>
    </source>
</evidence>
<keyword evidence="3" id="KW-1185">Reference proteome</keyword>
<feature type="non-terminal residue" evidence="2">
    <location>
        <position position="1"/>
    </location>
</feature>
<protein>
    <recommendedName>
        <fullName evidence="1">Fibronectin type-III domain-containing protein</fullName>
    </recommendedName>
</protein>
<dbReference type="InterPro" id="IPR036116">
    <property type="entry name" value="FN3_sf"/>
</dbReference>
<dbReference type="InterPro" id="IPR050617">
    <property type="entry name" value="E3_ligase_FN3/SPRY"/>
</dbReference>
<dbReference type="CDD" id="cd00063">
    <property type="entry name" value="FN3"/>
    <property type="match status" value="2"/>
</dbReference>
<gene>
    <name evidence="2" type="ORF">XENOCAPTIV_009137</name>
</gene>
<dbReference type="Pfam" id="PF00041">
    <property type="entry name" value="fn3"/>
    <property type="match status" value="1"/>
</dbReference>
<dbReference type="PANTHER" id="PTHR24099">
    <property type="entry name" value="E3 UBIQUITIN-PROTEIN LIGASE TRIM36-RELATED"/>
    <property type="match status" value="1"/>
</dbReference>
<feature type="domain" description="Fibronectin type-III" evidence="1">
    <location>
        <begin position="1"/>
        <end position="79"/>
    </location>
</feature>
<evidence type="ECO:0000313" key="2">
    <source>
        <dbReference type="EMBL" id="MEQ2208622.1"/>
    </source>
</evidence>
<evidence type="ECO:0000313" key="3">
    <source>
        <dbReference type="Proteomes" id="UP001434883"/>
    </source>
</evidence>
<dbReference type="Gene3D" id="2.60.40.10">
    <property type="entry name" value="Immunoglobulins"/>
    <property type="match status" value="2"/>
</dbReference>
<dbReference type="EMBL" id="JAHRIN010050621">
    <property type="protein sequence ID" value="MEQ2208622.1"/>
    <property type="molecule type" value="Genomic_DNA"/>
</dbReference>
<accession>A0ABV0RKE6</accession>
<proteinExistence type="predicted"/>
<reference evidence="2 3" key="1">
    <citation type="submission" date="2021-06" db="EMBL/GenBank/DDBJ databases">
        <authorList>
            <person name="Palmer J.M."/>
        </authorList>
    </citation>
    <scope>NUCLEOTIDE SEQUENCE [LARGE SCALE GENOMIC DNA]</scope>
    <source>
        <strain evidence="2 3">XC_2019</strain>
        <tissue evidence="2">Muscle</tissue>
    </source>
</reference>
<dbReference type="InterPro" id="IPR003961">
    <property type="entry name" value="FN3_dom"/>
</dbReference>
<sequence>PPQVDGGSPVSCYSVEISGPLPEESREIYQGTELDCSAGGLLPGKTYSFRLKAANKAGAVNVAGVGPFSEAVLCQTPCSVPAAVSNIYVLKESELQKFEISADEDNEEEEVDSRPQRAFSPSTCLGISWDPPCDHGSEITSYLIDLGERQPVVAGPVTKYIIQHLQPDTSYRLVLRF</sequence>
<feature type="domain" description="Fibronectin type-III" evidence="1">
    <location>
        <begin position="111"/>
        <end position="177"/>
    </location>
</feature>
<name>A0ABV0RKE6_9TELE</name>
<dbReference type="PANTHER" id="PTHR24099:SF9">
    <property type="entry name" value="FIBRONECTIN TYPE-III DOMAIN-CONTAINING PROTEIN 3A"/>
    <property type="match status" value="1"/>
</dbReference>
<dbReference type="Proteomes" id="UP001434883">
    <property type="component" value="Unassembled WGS sequence"/>
</dbReference>
<dbReference type="SUPFAM" id="SSF49265">
    <property type="entry name" value="Fibronectin type III"/>
    <property type="match status" value="2"/>
</dbReference>
<dbReference type="PROSITE" id="PS50853">
    <property type="entry name" value="FN3"/>
    <property type="match status" value="2"/>
</dbReference>